<dbReference type="Pfam" id="PF00278">
    <property type="entry name" value="Orn_DAP_Arg_deC"/>
    <property type="match status" value="1"/>
</dbReference>
<evidence type="ECO:0000256" key="2">
    <source>
        <dbReference type="ARBA" id="ARBA00023239"/>
    </source>
</evidence>
<dbReference type="Gene3D" id="3.20.20.10">
    <property type="entry name" value="Alanine racemase"/>
    <property type="match status" value="1"/>
</dbReference>
<keyword evidence="1" id="KW-0663">Pyridoxal phosphate</keyword>
<dbReference type="GeneID" id="106154252"/>
<dbReference type="KEGG" id="lak:106154252"/>
<dbReference type="PANTHER" id="PTHR11482:SF6">
    <property type="entry name" value="ORNITHINE DECARBOXYLASE 1-RELATED"/>
    <property type="match status" value="1"/>
</dbReference>
<evidence type="ECO:0000259" key="4">
    <source>
        <dbReference type="Pfam" id="PF00278"/>
    </source>
</evidence>
<gene>
    <name evidence="6" type="primary">LOC106154252</name>
</gene>
<sequence length="213" mass="24351">MAKTIGFNFNFLDVGGGFPGYETEGKQSLSDIAKAINNSLEKYFPDEENVEVIAQPGRYYVQSAFTLAVRVIARRVELLDPQHYRPKDRDDTQKTFMYYLNDGLHGSFNVHILFEKHAPDFYLLENKDSMPVSQSSLWGPTCNPYDCITQEIELPELDIGDWLYVPNMGAYTTVLVSSFNRIPTPINLWIASDRVICELGYHSDKHLIVDKNE</sequence>
<dbReference type="PANTHER" id="PTHR11482">
    <property type="entry name" value="ARGININE/DIAMINOPIMELATE/ORNITHINE DECARBOXYLASE"/>
    <property type="match status" value="1"/>
</dbReference>
<protein>
    <submittedName>
        <fullName evidence="6">Ornithine decarboxylase-like</fullName>
    </submittedName>
</protein>
<dbReference type="OrthoDB" id="5034579at2759"/>
<dbReference type="InterPro" id="IPR029066">
    <property type="entry name" value="PLP-binding_barrel"/>
</dbReference>
<dbReference type="AlphaFoldDB" id="A0A1S3HD86"/>
<evidence type="ECO:0000256" key="3">
    <source>
        <dbReference type="RuleBase" id="RU003737"/>
    </source>
</evidence>
<evidence type="ECO:0000313" key="6">
    <source>
        <dbReference type="RefSeq" id="XP_013383998.1"/>
    </source>
</evidence>
<dbReference type="InterPro" id="IPR002433">
    <property type="entry name" value="Orn_de-COase"/>
</dbReference>
<dbReference type="PRINTS" id="PR01182">
    <property type="entry name" value="ORNDCRBXLASE"/>
</dbReference>
<dbReference type="GO" id="GO:0005737">
    <property type="term" value="C:cytoplasm"/>
    <property type="evidence" value="ECO:0007669"/>
    <property type="project" value="TreeGrafter"/>
</dbReference>
<dbReference type="SUPFAM" id="SSF50621">
    <property type="entry name" value="Alanine racemase C-terminal domain-like"/>
    <property type="match status" value="1"/>
</dbReference>
<dbReference type="GO" id="GO:0033387">
    <property type="term" value="P:putrescine biosynthetic process from arginine, via ornithine"/>
    <property type="evidence" value="ECO:0007669"/>
    <property type="project" value="TreeGrafter"/>
</dbReference>
<feature type="domain" description="Orn/DAP/Arg decarboxylase 2 C-terminal" evidence="4">
    <location>
        <begin position="59"/>
        <end position="169"/>
    </location>
</feature>
<accession>A0A1S3HD86</accession>
<dbReference type="RefSeq" id="XP_013383998.1">
    <property type="nucleotide sequence ID" value="XM_013528544.1"/>
</dbReference>
<proteinExistence type="inferred from homology"/>
<dbReference type="STRING" id="7574.A0A1S3HD86"/>
<organism evidence="5 6">
    <name type="scientific">Lingula anatina</name>
    <name type="common">Brachiopod</name>
    <name type="synonym">Lingula unguis</name>
    <dbReference type="NCBI Taxonomy" id="7574"/>
    <lineage>
        <taxon>Eukaryota</taxon>
        <taxon>Metazoa</taxon>
        <taxon>Spiralia</taxon>
        <taxon>Lophotrochozoa</taxon>
        <taxon>Brachiopoda</taxon>
        <taxon>Linguliformea</taxon>
        <taxon>Lingulata</taxon>
        <taxon>Lingulida</taxon>
        <taxon>Linguloidea</taxon>
        <taxon>Lingulidae</taxon>
        <taxon>Lingula</taxon>
    </lineage>
</organism>
<dbReference type="Gene3D" id="2.40.37.10">
    <property type="entry name" value="Lyase, Ornithine Decarboxylase, Chain A, domain 1"/>
    <property type="match status" value="1"/>
</dbReference>
<dbReference type="Proteomes" id="UP000085678">
    <property type="component" value="Unplaced"/>
</dbReference>
<keyword evidence="5" id="KW-1185">Reference proteome</keyword>
<dbReference type="PRINTS" id="PR01179">
    <property type="entry name" value="ODADCRBXLASE"/>
</dbReference>
<name>A0A1S3HD86_LINAN</name>
<dbReference type="InterPro" id="IPR009006">
    <property type="entry name" value="Ala_racemase/Decarboxylase_C"/>
</dbReference>
<evidence type="ECO:0000256" key="1">
    <source>
        <dbReference type="ARBA" id="ARBA00022898"/>
    </source>
</evidence>
<dbReference type="GO" id="GO:0004586">
    <property type="term" value="F:ornithine decarboxylase activity"/>
    <property type="evidence" value="ECO:0007669"/>
    <property type="project" value="TreeGrafter"/>
</dbReference>
<dbReference type="InParanoid" id="A0A1S3HD86"/>
<evidence type="ECO:0000313" key="5">
    <source>
        <dbReference type="Proteomes" id="UP000085678"/>
    </source>
</evidence>
<reference evidence="6" key="1">
    <citation type="submission" date="2025-08" db="UniProtKB">
        <authorList>
            <consortium name="RefSeq"/>
        </authorList>
    </citation>
    <scope>IDENTIFICATION</scope>
    <source>
        <tissue evidence="6">Gonads</tissue>
    </source>
</reference>
<dbReference type="InterPro" id="IPR000183">
    <property type="entry name" value="Orn/DAP/Arg_de-COase"/>
</dbReference>
<comment type="similarity">
    <text evidence="3">Belongs to the Orn/Lys/Arg decarboxylase class-II family.</text>
</comment>
<dbReference type="InterPro" id="IPR022643">
    <property type="entry name" value="De-COase2_C"/>
</dbReference>
<keyword evidence="2" id="KW-0456">Lyase</keyword>